<evidence type="ECO:0000256" key="1">
    <source>
        <dbReference type="ARBA" id="ARBA00038454"/>
    </source>
</evidence>
<comment type="similarity">
    <text evidence="1">Belongs to the free Met sulfoxide reductase family.</text>
</comment>
<dbReference type="RefSeq" id="WP_005977396.1">
    <property type="nucleotide sequence ID" value="NZ_BAABXY010000001.1"/>
</dbReference>
<dbReference type="Proteomes" id="UP000249008">
    <property type="component" value="Chromosome 1"/>
</dbReference>
<sequence length="168" mass="18937">MAFNITLYKDLSFKEKYSAFLEELEGYLSKESDPIANLANASAFISAFFDDINWSGFYLLKNNELVLGPFCGMPATTRIQIGSGVCGTAVERKEKIVVENVCEFPGHITCDVRSKSEVVIPLIKNKNIYGVLDIDSAVYSRFSLEEVEILEKAIDIINKYTDYEKITY</sequence>
<dbReference type="GO" id="GO:0033745">
    <property type="term" value="F:L-methionine-(R)-S-oxide reductase activity"/>
    <property type="evidence" value="ECO:0007669"/>
    <property type="project" value="UniProtKB-EC"/>
</dbReference>
<accession>A0AAX2JB66</accession>
<feature type="domain" description="GAF" evidence="2">
    <location>
        <begin position="76"/>
        <end position="154"/>
    </location>
</feature>
<dbReference type="InterPro" id="IPR003018">
    <property type="entry name" value="GAF"/>
</dbReference>
<dbReference type="InterPro" id="IPR029016">
    <property type="entry name" value="GAF-like_dom_sf"/>
</dbReference>
<dbReference type="Pfam" id="PF01590">
    <property type="entry name" value="GAF"/>
    <property type="match status" value="1"/>
</dbReference>
<dbReference type="FunFam" id="3.30.450.40:FF:000008">
    <property type="entry name" value="GAF domain-containing proteins"/>
    <property type="match status" value="1"/>
</dbReference>
<dbReference type="PANTHER" id="PTHR21021:SF15">
    <property type="entry name" value="FREE METHIONINE-R-SULFOXIDE REDUCTASE"/>
    <property type="match status" value="1"/>
</dbReference>
<organism evidence="3 4">
    <name type="scientific">Fusobacterium ulcerans</name>
    <dbReference type="NCBI Taxonomy" id="861"/>
    <lineage>
        <taxon>Bacteria</taxon>
        <taxon>Fusobacteriati</taxon>
        <taxon>Fusobacteriota</taxon>
        <taxon>Fusobacteriia</taxon>
        <taxon>Fusobacteriales</taxon>
        <taxon>Fusobacteriaceae</taxon>
        <taxon>Fusobacterium</taxon>
    </lineage>
</organism>
<dbReference type="SUPFAM" id="SSF55781">
    <property type="entry name" value="GAF domain-like"/>
    <property type="match status" value="1"/>
</dbReference>
<keyword evidence="3" id="KW-0560">Oxidoreductase</keyword>
<evidence type="ECO:0000313" key="3">
    <source>
        <dbReference type="EMBL" id="SQJ02487.1"/>
    </source>
</evidence>
<dbReference type="Gene3D" id="3.30.450.40">
    <property type="match status" value="1"/>
</dbReference>
<dbReference type="KEGG" id="ful:C4N20_14205"/>
<dbReference type="GO" id="GO:0005829">
    <property type="term" value="C:cytosol"/>
    <property type="evidence" value="ECO:0007669"/>
    <property type="project" value="TreeGrafter"/>
</dbReference>
<reference evidence="3 4" key="1">
    <citation type="submission" date="2018-06" db="EMBL/GenBank/DDBJ databases">
        <authorList>
            <consortium name="Pathogen Informatics"/>
            <person name="Doyle S."/>
        </authorList>
    </citation>
    <scope>NUCLEOTIDE SEQUENCE [LARGE SCALE GENOMIC DNA]</scope>
    <source>
        <strain evidence="3 4">NCTC12112</strain>
    </source>
</reference>
<dbReference type="EMBL" id="LS483487">
    <property type="protein sequence ID" value="SQJ02487.1"/>
    <property type="molecule type" value="Genomic_DNA"/>
</dbReference>
<dbReference type="InterPro" id="IPR051330">
    <property type="entry name" value="Phosphatase_reg/MetRdx"/>
</dbReference>
<dbReference type="GeneID" id="78455975"/>
<gene>
    <name evidence="3" type="primary">msrC</name>
    <name evidence="3" type="ORF">NCTC12112_01412</name>
</gene>
<name>A0AAX2JB66_9FUSO</name>
<dbReference type="PANTHER" id="PTHR21021">
    <property type="entry name" value="GAF/PUTATIVE CYTOSKELETAL PROTEIN"/>
    <property type="match status" value="1"/>
</dbReference>
<proteinExistence type="inferred from homology"/>
<protein>
    <submittedName>
        <fullName evidence="3">Free methionine-R-sulfoxide reductase</fullName>
        <ecNumber evidence="3">1.8.4.14</ecNumber>
    </submittedName>
</protein>
<dbReference type="EC" id="1.8.4.14" evidence="3"/>
<evidence type="ECO:0000259" key="2">
    <source>
        <dbReference type="Pfam" id="PF01590"/>
    </source>
</evidence>
<dbReference type="AlphaFoldDB" id="A0AAX2JB66"/>
<evidence type="ECO:0000313" key="4">
    <source>
        <dbReference type="Proteomes" id="UP000249008"/>
    </source>
</evidence>